<feature type="compositionally biased region" description="Low complexity" evidence="1">
    <location>
        <begin position="28"/>
        <end position="38"/>
    </location>
</feature>
<comment type="caution">
    <text evidence="2">The sequence shown here is derived from an EMBL/GenBank/DDBJ whole genome shotgun (WGS) entry which is preliminary data.</text>
</comment>
<reference evidence="2" key="2">
    <citation type="submission" date="2022-01" db="EMBL/GenBank/DDBJ databases">
        <authorList>
            <person name="Yamashiro T."/>
            <person name="Shiraishi A."/>
            <person name="Satake H."/>
            <person name="Nakayama K."/>
        </authorList>
    </citation>
    <scope>NUCLEOTIDE SEQUENCE</scope>
</reference>
<gene>
    <name evidence="2" type="ORF">Tco_1079203</name>
</gene>
<accession>A0ABQ5HRH5</accession>
<evidence type="ECO:0000256" key="1">
    <source>
        <dbReference type="SAM" id="MobiDB-lite"/>
    </source>
</evidence>
<proteinExistence type="predicted"/>
<feature type="region of interest" description="Disordered" evidence="1">
    <location>
        <begin position="1"/>
        <end position="97"/>
    </location>
</feature>
<sequence>MGPERQPDAAAGAPDDAEDASIVDEGGQANPVPVQAHQQPPPPPPAAARTIPQRHSTVLSEGAHPQHSKDGPDRGLARPAPPQLSKISSSQTHDPSYPYLLSIGPREGNIDEYWWIIYKSGNLEVLES</sequence>
<dbReference type="Proteomes" id="UP001151760">
    <property type="component" value="Unassembled WGS sequence"/>
</dbReference>
<dbReference type="EMBL" id="BQNB010019913">
    <property type="protein sequence ID" value="GJT90358.1"/>
    <property type="molecule type" value="Genomic_DNA"/>
</dbReference>
<keyword evidence="3" id="KW-1185">Reference proteome</keyword>
<name>A0ABQ5HRH5_9ASTR</name>
<organism evidence="2 3">
    <name type="scientific">Tanacetum coccineum</name>
    <dbReference type="NCBI Taxonomy" id="301880"/>
    <lineage>
        <taxon>Eukaryota</taxon>
        <taxon>Viridiplantae</taxon>
        <taxon>Streptophyta</taxon>
        <taxon>Embryophyta</taxon>
        <taxon>Tracheophyta</taxon>
        <taxon>Spermatophyta</taxon>
        <taxon>Magnoliopsida</taxon>
        <taxon>eudicotyledons</taxon>
        <taxon>Gunneridae</taxon>
        <taxon>Pentapetalae</taxon>
        <taxon>asterids</taxon>
        <taxon>campanulids</taxon>
        <taxon>Asterales</taxon>
        <taxon>Asteraceae</taxon>
        <taxon>Asteroideae</taxon>
        <taxon>Anthemideae</taxon>
        <taxon>Anthemidinae</taxon>
        <taxon>Tanacetum</taxon>
    </lineage>
</organism>
<feature type="compositionally biased region" description="Polar residues" evidence="1">
    <location>
        <begin position="85"/>
        <end position="94"/>
    </location>
</feature>
<evidence type="ECO:0000313" key="3">
    <source>
        <dbReference type="Proteomes" id="UP001151760"/>
    </source>
</evidence>
<evidence type="ECO:0000313" key="2">
    <source>
        <dbReference type="EMBL" id="GJT90358.1"/>
    </source>
</evidence>
<feature type="compositionally biased region" description="Basic and acidic residues" evidence="1">
    <location>
        <begin position="67"/>
        <end position="76"/>
    </location>
</feature>
<protein>
    <submittedName>
        <fullName evidence="2">Uncharacterized protein</fullName>
    </submittedName>
</protein>
<reference evidence="2" key="1">
    <citation type="journal article" date="2022" name="Int. J. Mol. Sci.">
        <title>Draft Genome of Tanacetum Coccineum: Genomic Comparison of Closely Related Tanacetum-Family Plants.</title>
        <authorList>
            <person name="Yamashiro T."/>
            <person name="Shiraishi A."/>
            <person name="Nakayama K."/>
            <person name="Satake H."/>
        </authorList>
    </citation>
    <scope>NUCLEOTIDE SEQUENCE</scope>
</reference>